<protein>
    <submittedName>
        <fullName evidence="3">Uncharacterized protein</fullName>
    </submittedName>
</protein>
<dbReference type="EMBL" id="DWXG01000022">
    <property type="protein sequence ID" value="HJB97476.1"/>
    <property type="molecule type" value="Genomic_DNA"/>
</dbReference>
<keyword evidence="1" id="KW-0812">Transmembrane</keyword>
<evidence type="ECO:0000313" key="3">
    <source>
        <dbReference type="EMBL" id="HJB97476.1"/>
    </source>
</evidence>
<feature type="transmembrane region" description="Helical" evidence="1">
    <location>
        <begin position="137"/>
        <end position="157"/>
    </location>
</feature>
<feature type="chain" id="PRO_5039161568" evidence="2">
    <location>
        <begin position="25"/>
        <end position="255"/>
    </location>
</feature>
<dbReference type="Proteomes" id="UP000826793">
    <property type="component" value="Unassembled WGS sequence"/>
</dbReference>
<name>A0A9D2MUS7_9FIRM</name>
<keyword evidence="1" id="KW-0472">Membrane</keyword>
<keyword evidence="2" id="KW-0732">Signal</keyword>
<feature type="transmembrane region" description="Helical" evidence="1">
    <location>
        <begin position="200"/>
        <end position="222"/>
    </location>
</feature>
<organism evidence="3 4">
    <name type="scientific">Candidatus Acutalibacter pullicola</name>
    <dbReference type="NCBI Taxonomy" id="2838417"/>
    <lineage>
        <taxon>Bacteria</taxon>
        <taxon>Bacillati</taxon>
        <taxon>Bacillota</taxon>
        <taxon>Clostridia</taxon>
        <taxon>Eubacteriales</taxon>
        <taxon>Acutalibacteraceae</taxon>
        <taxon>Acutalibacter</taxon>
    </lineage>
</organism>
<proteinExistence type="predicted"/>
<comment type="caution">
    <text evidence="3">The sequence shown here is derived from an EMBL/GenBank/DDBJ whole genome shotgun (WGS) entry which is preliminary data.</text>
</comment>
<keyword evidence="1" id="KW-1133">Transmembrane helix</keyword>
<evidence type="ECO:0000313" key="4">
    <source>
        <dbReference type="Proteomes" id="UP000826793"/>
    </source>
</evidence>
<dbReference type="AlphaFoldDB" id="A0A9D2MUS7"/>
<feature type="transmembrane region" description="Helical" evidence="1">
    <location>
        <begin position="164"/>
        <end position="188"/>
    </location>
</feature>
<gene>
    <name evidence="3" type="ORF">H9710_02725</name>
</gene>
<accession>A0A9D2MUS7</accession>
<reference evidence="3" key="1">
    <citation type="journal article" date="2021" name="PeerJ">
        <title>Extensive microbial diversity within the chicken gut microbiome revealed by metagenomics and culture.</title>
        <authorList>
            <person name="Gilroy R."/>
            <person name="Ravi A."/>
            <person name="Getino M."/>
            <person name="Pursley I."/>
            <person name="Horton D.L."/>
            <person name="Alikhan N.F."/>
            <person name="Baker D."/>
            <person name="Gharbi K."/>
            <person name="Hall N."/>
            <person name="Watson M."/>
            <person name="Adriaenssens E.M."/>
            <person name="Foster-Nyarko E."/>
            <person name="Jarju S."/>
            <person name="Secka A."/>
            <person name="Antonio M."/>
            <person name="Oren A."/>
            <person name="Chaudhuri R.R."/>
            <person name="La Ragione R."/>
            <person name="Hildebrand F."/>
            <person name="Pallen M.J."/>
        </authorList>
    </citation>
    <scope>NUCLEOTIDE SEQUENCE</scope>
    <source>
        <strain evidence="3">CHK185-1770</strain>
    </source>
</reference>
<feature type="signal peptide" evidence="2">
    <location>
        <begin position="1"/>
        <end position="24"/>
    </location>
</feature>
<evidence type="ECO:0000256" key="2">
    <source>
        <dbReference type="SAM" id="SignalP"/>
    </source>
</evidence>
<sequence>MKKKVLALLSALVFCLILPLPASANSAEPPGLTVLVLDPPEDLHLSLTLTEEGAAPRTWPLKENSVLWENYYSFFGSYQAAWGTENALPATLLVEVGEESFSLPMDAEGFSRYNNLVTLDLAGKRLLYGEPWWRQPLLIFLRVFFTLLLEGLVFLLFRYGEKRSWVVFLLVNLVTQLGVNLCICWQYPTVGYYHDALSLGLLYYIPLEFCVLLVEMIAFPLLLKEYRKRRAVGYALVANLCSWLLGGMLLTYLPV</sequence>
<feature type="transmembrane region" description="Helical" evidence="1">
    <location>
        <begin position="234"/>
        <end position="253"/>
    </location>
</feature>
<evidence type="ECO:0000256" key="1">
    <source>
        <dbReference type="SAM" id="Phobius"/>
    </source>
</evidence>
<reference evidence="3" key="2">
    <citation type="submission" date="2021-04" db="EMBL/GenBank/DDBJ databases">
        <authorList>
            <person name="Gilroy R."/>
        </authorList>
    </citation>
    <scope>NUCLEOTIDE SEQUENCE</scope>
    <source>
        <strain evidence="3">CHK185-1770</strain>
    </source>
</reference>